<dbReference type="EMBL" id="CAJNOT010000491">
    <property type="protein sequence ID" value="CAF1000042.1"/>
    <property type="molecule type" value="Genomic_DNA"/>
</dbReference>
<dbReference type="Proteomes" id="UP000663854">
    <property type="component" value="Unassembled WGS sequence"/>
</dbReference>
<reference evidence="3" key="1">
    <citation type="submission" date="2021-02" db="EMBL/GenBank/DDBJ databases">
        <authorList>
            <person name="Nowell W R."/>
        </authorList>
    </citation>
    <scope>NUCLEOTIDE SEQUENCE</scope>
</reference>
<gene>
    <name evidence="5" type="ORF">JBS370_LOCUS15641</name>
    <name evidence="4" type="ORF">JXQ802_LOCUS22509</name>
    <name evidence="2" type="ORF">PYM288_LOCUS1138</name>
    <name evidence="3" type="ORF">ZHD862_LOCUS12474</name>
</gene>
<keyword evidence="7" id="KW-1185">Reference proteome</keyword>
<evidence type="ECO:0000313" key="4">
    <source>
        <dbReference type="EMBL" id="CAF1165681.1"/>
    </source>
</evidence>
<evidence type="ECO:0000313" key="6">
    <source>
        <dbReference type="Proteomes" id="UP000663864"/>
    </source>
</evidence>
<evidence type="ECO:0000313" key="2">
    <source>
        <dbReference type="EMBL" id="CAF0734015.1"/>
    </source>
</evidence>
<evidence type="ECO:0000313" key="3">
    <source>
        <dbReference type="EMBL" id="CAF1000042.1"/>
    </source>
</evidence>
<dbReference type="EMBL" id="CAJNOH010000006">
    <property type="protein sequence ID" value="CAF0734015.1"/>
    <property type="molecule type" value="Genomic_DNA"/>
</dbReference>
<organism evidence="3 6">
    <name type="scientific">Rotaria sordida</name>
    <dbReference type="NCBI Taxonomy" id="392033"/>
    <lineage>
        <taxon>Eukaryota</taxon>
        <taxon>Metazoa</taxon>
        <taxon>Spiralia</taxon>
        <taxon>Gnathifera</taxon>
        <taxon>Rotifera</taxon>
        <taxon>Eurotatoria</taxon>
        <taxon>Bdelloidea</taxon>
        <taxon>Philodinida</taxon>
        <taxon>Philodinidae</taxon>
        <taxon>Rotaria</taxon>
    </lineage>
</organism>
<comment type="caution">
    <text evidence="3">The sequence shown here is derived from an EMBL/GenBank/DDBJ whole genome shotgun (WGS) entry which is preliminary data.</text>
</comment>
<dbReference type="Proteomes" id="UP000663870">
    <property type="component" value="Unassembled WGS sequence"/>
</dbReference>
<name>A0A814GSG0_9BILA</name>
<feature type="compositionally biased region" description="Basic and acidic residues" evidence="1">
    <location>
        <begin position="1"/>
        <end position="11"/>
    </location>
</feature>
<evidence type="ECO:0000313" key="5">
    <source>
        <dbReference type="EMBL" id="CAF3807049.1"/>
    </source>
</evidence>
<feature type="compositionally biased region" description="Polar residues" evidence="1">
    <location>
        <begin position="69"/>
        <end position="83"/>
    </location>
</feature>
<sequence>MSTKAPSDRHPSLAMDGRSSSINAGIDSGFTNDPYHRGSLTPSELDAIHQTNSFKQAKLLEEKDKHQLANKTKTIERAQSSKQ</sequence>
<proteinExistence type="predicted"/>
<dbReference type="Proteomes" id="UP000663864">
    <property type="component" value="Unassembled WGS sequence"/>
</dbReference>
<feature type="region of interest" description="Disordered" evidence="1">
    <location>
        <begin position="1"/>
        <end position="42"/>
    </location>
</feature>
<protein>
    <submittedName>
        <fullName evidence="3">Uncharacterized protein</fullName>
    </submittedName>
</protein>
<dbReference type="Proteomes" id="UP000663836">
    <property type="component" value="Unassembled WGS sequence"/>
</dbReference>
<feature type="region of interest" description="Disordered" evidence="1">
    <location>
        <begin position="60"/>
        <end position="83"/>
    </location>
</feature>
<dbReference type="AlphaFoldDB" id="A0A814GSG0"/>
<dbReference type="EMBL" id="CAJNOL010000684">
    <property type="protein sequence ID" value="CAF1165681.1"/>
    <property type="molecule type" value="Genomic_DNA"/>
</dbReference>
<evidence type="ECO:0000313" key="7">
    <source>
        <dbReference type="Proteomes" id="UP000663870"/>
    </source>
</evidence>
<evidence type="ECO:0000256" key="1">
    <source>
        <dbReference type="SAM" id="MobiDB-lite"/>
    </source>
</evidence>
<dbReference type="EMBL" id="CAJOBD010001512">
    <property type="protein sequence ID" value="CAF3807049.1"/>
    <property type="molecule type" value="Genomic_DNA"/>
</dbReference>
<accession>A0A814GSG0</accession>